<evidence type="ECO:0008006" key="3">
    <source>
        <dbReference type="Google" id="ProtNLM"/>
    </source>
</evidence>
<dbReference type="CDD" id="cd16377">
    <property type="entry name" value="23S_rRNA_IVP_like"/>
    <property type="match status" value="1"/>
</dbReference>
<dbReference type="PANTHER" id="PTHR38471">
    <property type="entry name" value="FOUR HELIX BUNDLE PROTEIN"/>
    <property type="match status" value="1"/>
</dbReference>
<comment type="caution">
    <text evidence="1">The sequence shown here is derived from an EMBL/GenBank/DDBJ whole genome shotgun (WGS) entry which is preliminary data.</text>
</comment>
<dbReference type="Gene3D" id="1.20.1440.60">
    <property type="entry name" value="23S rRNA-intervening sequence"/>
    <property type="match status" value="1"/>
</dbReference>
<dbReference type="STRING" id="1798561.A3B87_01970"/>
<organism evidence="1 2">
    <name type="scientific">Candidatus Kuenenbacteria bacterium RIFCSPHIGHO2_02_FULL_39_13</name>
    <dbReference type="NCBI Taxonomy" id="1798561"/>
    <lineage>
        <taxon>Bacteria</taxon>
        <taxon>Candidatus Kueneniibacteriota</taxon>
    </lineage>
</organism>
<dbReference type="InterPro" id="IPR012657">
    <property type="entry name" value="23S_rRNA-intervening_sequence"/>
</dbReference>
<dbReference type="Pfam" id="PF05635">
    <property type="entry name" value="23S_rRNA_IVP"/>
    <property type="match status" value="1"/>
</dbReference>
<reference evidence="1 2" key="1">
    <citation type="journal article" date="2016" name="Nat. Commun.">
        <title>Thousands of microbial genomes shed light on interconnected biogeochemical processes in an aquifer system.</title>
        <authorList>
            <person name="Anantharaman K."/>
            <person name="Brown C.T."/>
            <person name="Hug L.A."/>
            <person name="Sharon I."/>
            <person name="Castelle C.J."/>
            <person name="Probst A.J."/>
            <person name="Thomas B.C."/>
            <person name="Singh A."/>
            <person name="Wilkins M.J."/>
            <person name="Karaoz U."/>
            <person name="Brodie E.L."/>
            <person name="Williams K.H."/>
            <person name="Hubbard S.S."/>
            <person name="Banfield J.F."/>
        </authorList>
    </citation>
    <scope>NUCLEOTIDE SEQUENCE [LARGE SCALE GENOMIC DNA]</scope>
</reference>
<dbReference type="AlphaFoldDB" id="A0A1F6FL46"/>
<evidence type="ECO:0000313" key="2">
    <source>
        <dbReference type="Proteomes" id="UP000179136"/>
    </source>
</evidence>
<accession>A0A1F6FL46</accession>
<gene>
    <name evidence="1" type="ORF">A3B87_01970</name>
</gene>
<dbReference type="EMBL" id="MFMW01000032">
    <property type="protein sequence ID" value="OGG86591.1"/>
    <property type="molecule type" value="Genomic_DNA"/>
</dbReference>
<name>A0A1F6FL46_9BACT</name>
<dbReference type="SUPFAM" id="SSF158446">
    <property type="entry name" value="IVS-encoded protein-like"/>
    <property type="match status" value="1"/>
</dbReference>
<dbReference type="NCBIfam" id="NF008911">
    <property type="entry name" value="PRK12275.1-2"/>
    <property type="match status" value="1"/>
</dbReference>
<dbReference type="NCBIfam" id="TIGR02436">
    <property type="entry name" value="four helix bundle protein"/>
    <property type="match status" value="1"/>
</dbReference>
<dbReference type="InterPro" id="IPR036583">
    <property type="entry name" value="23S_rRNA_IVS_sf"/>
</dbReference>
<protein>
    <recommendedName>
        <fullName evidence="3">Four helix bundle protein</fullName>
    </recommendedName>
</protein>
<dbReference type="Proteomes" id="UP000179136">
    <property type="component" value="Unassembled WGS sequence"/>
</dbReference>
<proteinExistence type="predicted"/>
<sequence length="116" mass="13397">MNSYKDLIVWQKAMELVVEIYKLTESFPKEELYGLTSQIRRSVISIPSNIAEGSRRVSRKDFRNFLMIAYGSGAELETQIEIAKKLAFTRMSEFTAVDNLLCEVMKILNKMTHNLN</sequence>
<evidence type="ECO:0000313" key="1">
    <source>
        <dbReference type="EMBL" id="OGG86591.1"/>
    </source>
</evidence>
<dbReference type="PANTHER" id="PTHR38471:SF2">
    <property type="entry name" value="FOUR HELIX BUNDLE PROTEIN"/>
    <property type="match status" value="1"/>
</dbReference>